<protein>
    <submittedName>
        <fullName evidence="2">Uncharacterized protein</fullName>
    </submittedName>
</protein>
<dbReference type="AlphaFoldDB" id="A0A077AZT4"/>
<keyword evidence="3" id="KW-1185">Reference proteome</keyword>
<evidence type="ECO:0000313" key="3">
    <source>
        <dbReference type="Proteomes" id="UP000028926"/>
    </source>
</evidence>
<feature type="chain" id="PRO_5001717350" evidence="1">
    <location>
        <begin position="19"/>
        <end position="259"/>
    </location>
</feature>
<feature type="signal peptide" evidence="1">
    <location>
        <begin position="1"/>
        <end position="18"/>
    </location>
</feature>
<evidence type="ECO:0000313" key="2">
    <source>
        <dbReference type="EMBL" id="AIK97223.1"/>
    </source>
</evidence>
<dbReference type="Proteomes" id="UP000028926">
    <property type="component" value="Chromosome"/>
</dbReference>
<keyword evidence="1" id="KW-0732">Signal</keyword>
<reference evidence="2 3" key="1">
    <citation type="submission" date="2014-07" db="EMBL/GenBank/DDBJ databases">
        <title>Comparative genomic insights into amoeba endosymbionts belonging to the families of Holosporaceae and Candidatus Midichloriaceae within Rickettsiales.</title>
        <authorList>
            <person name="Wang Z."/>
            <person name="Wu M."/>
        </authorList>
    </citation>
    <scope>NUCLEOTIDE SEQUENCE [LARGE SCALE GENOMIC DNA]</scope>
    <source>
        <strain evidence="2">PRA3</strain>
    </source>
</reference>
<gene>
    <name evidence="2" type="ORF">ID47_11510</name>
</gene>
<dbReference type="KEGG" id="paca:ID47_11510"/>
<proteinExistence type="predicted"/>
<dbReference type="HOGENOM" id="CLU_1072357_0_0_5"/>
<dbReference type="EMBL" id="CP008941">
    <property type="protein sequence ID" value="AIK97223.1"/>
    <property type="molecule type" value="Genomic_DNA"/>
</dbReference>
<dbReference type="eggNOG" id="ENOG50314UV">
    <property type="taxonomic scope" value="Bacteria"/>
</dbReference>
<evidence type="ECO:0000256" key="1">
    <source>
        <dbReference type="SAM" id="SignalP"/>
    </source>
</evidence>
<organism evidence="2 3">
    <name type="scientific">Candidatus Odyssella acanthamoebae</name>
    <dbReference type="NCBI Taxonomy" id="91604"/>
    <lineage>
        <taxon>Bacteria</taxon>
        <taxon>Pseudomonadati</taxon>
        <taxon>Pseudomonadota</taxon>
        <taxon>Alphaproteobacteria</taxon>
        <taxon>Holosporales</taxon>
        <taxon>Candidatus Paracaedibacteraceae</taxon>
        <taxon>Candidatus Odyssella</taxon>
    </lineage>
</organism>
<dbReference type="RefSeq" id="WP_038466514.1">
    <property type="nucleotide sequence ID" value="NZ_CP008941.1"/>
</dbReference>
<accession>A0A077AZT4</accession>
<dbReference type="OrthoDB" id="10018269at2"/>
<sequence>MFLKKLLTPLFLLQCLYAADTNDPVVKEAATIFSQSLESFNVDEEVKSTLEINTVELMNGLKKLDDLQLEATTIIDVLDSFEQPAILENYIKTVLETANTLIKANLLSMEGVNNNLPAVNRNALNINFIQIRDICTQLLQMLADPTIIKNAALSSYLKLEEMKQKNDEVKYLNLLTPQSSKQYGDTMSVIHTSLTRGLRSLNGETLMNKLHENADTVDVEKAKVLSTLTTLQTQLNGVTGNQSLIEPLKRIETRLTTEE</sequence>
<name>A0A077AZT4_9PROT</name>